<dbReference type="Proteomes" id="UP000694853">
    <property type="component" value="Unplaced"/>
</dbReference>
<evidence type="ECO:0000313" key="3">
    <source>
        <dbReference type="Proteomes" id="UP000694853"/>
    </source>
</evidence>
<evidence type="ECO:0000313" key="4">
    <source>
        <dbReference type="RefSeq" id="XP_027366564.1"/>
    </source>
</evidence>
<dbReference type="KEGG" id="aprc:113872888"/>
<keyword evidence="2" id="KW-1133">Transmembrane helix</keyword>
<dbReference type="AlphaFoldDB" id="A0A8B8MH77"/>
<feature type="compositionally biased region" description="Basic and acidic residues" evidence="1">
    <location>
        <begin position="50"/>
        <end position="63"/>
    </location>
</feature>
<reference evidence="3" key="1">
    <citation type="journal article" date="2019" name="Toxins">
        <title>Detection of Abrin-Like and Prepropulchellin-Like Toxin Genes and Transcripts Using Whole Genome Sequencing and Full-Length Transcript Sequencing of Abrus precatorius.</title>
        <authorList>
            <person name="Hovde B.T."/>
            <person name="Daligault H.E."/>
            <person name="Hanschen E.R."/>
            <person name="Kunde Y.A."/>
            <person name="Johnson M.B."/>
            <person name="Starkenburg S.R."/>
            <person name="Johnson S.L."/>
        </authorList>
    </citation>
    <scope>NUCLEOTIDE SEQUENCE [LARGE SCALE GENOMIC DNA]</scope>
</reference>
<dbReference type="RefSeq" id="XP_027366564.1">
    <property type="nucleotide sequence ID" value="XM_027510763.1"/>
</dbReference>
<gene>
    <name evidence="4" type="primary">LOC113872888</name>
</gene>
<dbReference type="GeneID" id="113872888"/>
<feature type="transmembrane region" description="Helical" evidence="2">
    <location>
        <begin position="398"/>
        <end position="416"/>
    </location>
</feature>
<feature type="compositionally biased region" description="Polar residues" evidence="1">
    <location>
        <begin position="161"/>
        <end position="179"/>
    </location>
</feature>
<feature type="transmembrane region" description="Helical" evidence="2">
    <location>
        <begin position="432"/>
        <end position="451"/>
    </location>
</feature>
<feature type="compositionally biased region" description="Basic and acidic residues" evidence="1">
    <location>
        <begin position="198"/>
        <end position="210"/>
    </location>
</feature>
<reference evidence="4" key="2">
    <citation type="submission" date="2025-08" db="UniProtKB">
        <authorList>
            <consortium name="RefSeq"/>
        </authorList>
    </citation>
    <scope>IDENTIFICATION</scope>
    <source>
        <tissue evidence="4">Young leaves</tissue>
    </source>
</reference>
<feature type="transmembrane region" description="Helical" evidence="2">
    <location>
        <begin position="365"/>
        <end position="386"/>
    </location>
</feature>
<keyword evidence="2" id="KW-0812">Transmembrane</keyword>
<feature type="transmembrane region" description="Helical" evidence="2">
    <location>
        <begin position="288"/>
        <end position="312"/>
    </location>
</feature>
<feature type="transmembrane region" description="Helical" evidence="2">
    <location>
        <begin position="324"/>
        <end position="345"/>
    </location>
</feature>
<feature type="compositionally biased region" description="Polar residues" evidence="1">
    <location>
        <begin position="81"/>
        <end position="153"/>
    </location>
</feature>
<dbReference type="PANTHER" id="PTHR35310">
    <property type="entry name" value="CELL WALL INTEGRITY/STRESS RESPONSE COMPONENT-LIKE PROTEIN"/>
    <property type="match status" value="1"/>
</dbReference>
<dbReference type="OrthoDB" id="2020776at2759"/>
<proteinExistence type="predicted"/>
<organism evidence="3 4">
    <name type="scientific">Abrus precatorius</name>
    <name type="common">Indian licorice</name>
    <name type="synonym">Glycine abrus</name>
    <dbReference type="NCBI Taxonomy" id="3816"/>
    <lineage>
        <taxon>Eukaryota</taxon>
        <taxon>Viridiplantae</taxon>
        <taxon>Streptophyta</taxon>
        <taxon>Embryophyta</taxon>
        <taxon>Tracheophyta</taxon>
        <taxon>Spermatophyta</taxon>
        <taxon>Magnoliopsida</taxon>
        <taxon>eudicotyledons</taxon>
        <taxon>Gunneridae</taxon>
        <taxon>Pentapetalae</taxon>
        <taxon>rosids</taxon>
        <taxon>fabids</taxon>
        <taxon>Fabales</taxon>
        <taxon>Fabaceae</taxon>
        <taxon>Papilionoideae</taxon>
        <taxon>50 kb inversion clade</taxon>
        <taxon>NPAAA clade</taxon>
        <taxon>indigoferoid/millettioid clade</taxon>
        <taxon>Abreae</taxon>
        <taxon>Abrus</taxon>
    </lineage>
</organism>
<evidence type="ECO:0000256" key="1">
    <source>
        <dbReference type="SAM" id="MobiDB-lite"/>
    </source>
</evidence>
<keyword evidence="2" id="KW-0472">Membrane</keyword>
<sequence length="469" mass="52483">MSQLIIKFCYTEVLLLSVLLFLYVSVCFGARSDPQLQTTHLGSSSSSRRRILDSRKEEQEMPSKKKIPVQSSKNHTKPIKPNSNNSTLFSKNQTKTTKSDNFSSKNQTKTTKPDNITTKSNNLSSKNQTKQLKLSSNNSPPKTTLKKLNSTASAPKLKKLNTPSKPHTSKPNPIPTSTKKSSDLAKATDKTTNPPAKDNNKQTKTSKVEKTTPTQQHSKKPTKQTPPSWIMDEDDEDDFVSGFTDLPNKFHRTLIPDLERISTTSKAYITKANNEMTKGFKPYVGKKYAPTIATIISCAFILIPLLLVSLLCTKIKAYFSLQKILIFVQIYLSIYFTILCVSSLVTGIEPLKFLYSTSRSTYLCLQVLQTLAYVFYLLLLLMYLILVFSTECGLGSKFLGLAQVFVGLAVGLHYYVTVFHRVVLQQPPKTNWKIHGIYATCFLLICVLVGADRKKKTYVEDGGGEGKRN</sequence>
<protein>
    <submittedName>
        <fullName evidence="4">Uncharacterized protein LOC113872888</fullName>
    </submittedName>
</protein>
<dbReference type="PANTHER" id="PTHR35310:SF1">
    <property type="entry name" value="CELL WALL INTEGRITY_STRESS RESPONSE COMPONENT-LIKE PROTEIN"/>
    <property type="match status" value="1"/>
</dbReference>
<feature type="compositionally biased region" description="Basic and acidic residues" evidence="1">
    <location>
        <begin position="180"/>
        <end position="189"/>
    </location>
</feature>
<evidence type="ECO:0000256" key="2">
    <source>
        <dbReference type="SAM" id="Phobius"/>
    </source>
</evidence>
<accession>A0A8B8MH77</accession>
<keyword evidence="3" id="KW-1185">Reference proteome</keyword>
<feature type="region of interest" description="Disordered" evidence="1">
    <location>
        <begin position="37"/>
        <end position="231"/>
    </location>
</feature>
<name>A0A8B8MH77_ABRPR</name>